<dbReference type="Proteomes" id="UP000263642">
    <property type="component" value="Unassembled WGS sequence"/>
</dbReference>
<evidence type="ECO:0000313" key="6">
    <source>
        <dbReference type="Proteomes" id="UP000263642"/>
    </source>
</evidence>
<evidence type="ECO:0000256" key="1">
    <source>
        <dbReference type="ARBA" id="ARBA00022737"/>
    </source>
</evidence>
<protein>
    <submittedName>
        <fullName evidence="4 5">Prenyltransferase</fullName>
    </submittedName>
</protein>
<evidence type="ECO:0000256" key="2">
    <source>
        <dbReference type="SAM" id="SignalP"/>
    </source>
</evidence>
<dbReference type="AlphaFoldDB" id="A0A3D3RA00"/>
<sequence>MIRWFPTSLLLFSLLLPANLSHAQELDAQKKQLDASIQRAIQFLANSQQPSGAWSFNSYGESTAATSLSIMAFMAAGYVPEEGPYGDQINKGIDWVLAHQADNGLVVHHKSHGPMYSHGISTLMLAEVAGMLKGEREKKCREVLERAVKLIVSAQNVNKDKRNAGGWRYTQTSTDSDLSVTGWQLLALRAAKNIGCDISKDHIDKAVAYVRNCRGRNNVGFAYQPGGAPSATRTGTGILALEICGQHHTRDALEASDYLLQKPLHPDEFYYFYGAYYCSVGMFQMGGQYWQKTRDAIVPQLLETQKHDGSWLATKGSEKQAGKVYATSLAVLALAVEYQYLPIYQR</sequence>
<dbReference type="EMBL" id="CP042910">
    <property type="protein sequence ID" value="QEG15268.1"/>
    <property type="molecule type" value="Genomic_DNA"/>
</dbReference>
<keyword evidence="7" id="KW-1185">Reference proteome</keyword>
<dbReference type="GeneID" id="98645755"/>
<accession>A0A517X764</accession>
<dbReference type="RefSeq" id="WP_002645932.1">
    <property type="nucleotide sequence ID" value="NZ_CAXAST010000003.1"/>
</dbReference>
<organism evidence="4 6">
    <name type="scientific">Gimesia maris</name>
    <dbReference type="NCBI Taxonomy" id="122"/>
    <lineage>
        <taxon>Bacteria</taxon>
        <taxon>Pseudomonadati</taxon>
        <taxon>Planctomycetota</taxon>
        <taxon>Planctomycetia</taxon>
        <taxon>Planctomycetales</taxon>
        <taxon>Planctomycetaceae</taxon>
        <taxon>Gimesia</taxon>
    </lineage>
</organism>
<keyword evidence="1" id="KW-0677">Repeat</keyword>
<evidence type="ECO:0000259" key="3">
    <source>
        <dbReference type="Pfam" id="PF00432"/>
    </source>
</evidence>
<evidence type="ECO:0000313" key="5">
    <source>
        <dbReference type="EMBL" id="QEG15268.1"/>
    </source>
</evidence>
<evidence type="ECO:0000313" key="4">
    <source>
        <dbReference type="EMBL" id="HCO25681.1"/>
    </source>
</evidence>
<name>A0A3D3RA00_9PLAN</name>
<feature type="domain" description="Prenyltransferase alpha-alpha toroid" evidence="3">
    <location>
        <begin position="93"/>
        <end position="262"/>
    </location>
</feature>
<gene>
    <name evidence="4" type="ORF">DIT97_22645</name>
    <name evidence="5" type="ORF">GmarT_11080</name>
</gene>
<evidence type="ECO:0000313" key="7">
    <source>
        <dbReference type="Proteomes" id="UP000322887"/>
    </source>
</evidence>
<dbReference type="SUPFAM" id="SSF48239">
    <property type="entry name" value="Terpenoid cyclases/Protein prenyltransferases"/>
    <property type="match status" value="1"/>
</dbReference>
<dbReference type="Proteomes" id="UP000322887">
    <property type="component" value="Chromosome"/>
</dbReference>
<feature type="chain" id="PRO_5044592621" evidence="2">
    <location>
        <begin position="24"/>
        <end position="346"/>
    </location>
</feature>
<dbReference type="Gene3D" id="1.50.10.20">
    <property type="match status" value="2"/>
</dbReference>
<keyword evidence="4" id="KW-0808">Transferase</keyword>
<reference evidence="4 6" key="1">
    <citation type="journal article" date="2018" name="Nat. Biotechnol.">
        <title>A standardized bacterial taxonomy based on genome phylogeny substantially revises the tree of life.</title>
        <authorList>
            <person name="Parks D.H."/>
            <person name="Chuvochina M."/>
            <person name="Waite D.W."/>
            <person name="Rinke C."/>
            <person name="Skarshewski A."/>
            <person name="Chaumeil P.A."/>
            <person name="Hugenholtz P."/>
        </authorList>
    </citation>
    <scope>NUCLEOTIDE SEQUENCE [LARGE SCALE GENOMIC DNA]</scope>
    <source>
        <strain evidence="4">UBA9375</strain>
    </source>
</reference>
<dbReference type="EMBL" id="DQAY01000133">
    <property type="protein sequence ID" value="HCO25681.1"/>
    <property type="molecule type" value="Genomic_DNA"/>
</dbReference>
<reference evidence="5 7" key="2">
    <citation type="submission" date="2019-08" db="EMBL/GenBank/DDBJ databases">
        <title>Deep-cultivation of Planctomycetes and their phenomic and genomic characterization uncovers novel biology.</title>
        <authorList>
            <person name="Wiegand S."/>
            <person name="Jogler M."/>
            <person name="Boedeker C."/>
            <person name="Pinto D."/>
            <person name="Vollmers J."/>
            <person name="Rivas-Marin E."/>
            <person name="Kohn T."/>
            <person name="Peeters S.H."/>
            <person name="Heuer A."/>
            <person name="Rast P."/>
            <person name="Oberbeckmann S."/>
            <person name="Bunk B."/>
            <person name="Jeske O."/>
            <person name="Meyerdierks A."/>
            <person name="Storesund J.E."/>
            <person name="Kallscheuer N."/>
            <person name="Luecker S."/>
            <person name="Lage O.M."/>
            <person name="Pohl T."/>
            <person name="Merkel B.J."/>
            <person name="Hornburger P."/>
            <person name="Mueller R.-W."/>
            <person name="Bruemmer F."/>
            <person name="Labrenz M."/>
            <person name="Spormann A.M."/>
            <person name="Op den Camp H."/>
            <person name="Overmann J."/>
            <person name="Amann R."/>
            <person name="Jetten M.S.M."/>
            <person name="Mascher T."/>
            <person name="Medema M.H."/>
            <person name="Devos D.P."/>
            <person name="Kaster A.-K."/>
            <person name="Ovreas L."/>
            <person name="Rohde M."/>
            <person name="Galperin M.Y."/>
            <person name="Jogler C."/>
        </authorList>
    </citation>
    <scope>NUCLEOTIDE SEQUENCE [LARGE SCALE GENOMIC DNA]</scope>
    <source>
        <strain evidence="5 7">DSM 8797</strain>
    </source>
</reference>
<dbReference type="GO" id="GO:0016740">
    <property type="term" value="F:transferase activity"/>
    <property type="evidence" value="ECO:0007669"/>
    <property type="project" value="UniProtKB-KW"/>
</dbReference>
<proteinExistence type="predicted"/>
<feature type="signal peptide" evidence="2">
    <location>
        <begin position="1"/>
        <end position="23"/>
    </location>
</feature>
<feature type="domain" description="Prenyltransferase alpha-alpha toroid" evidence="3">
    <location>
        <begin position="276"/>
        <end position="335"/>
    </location>
</feature>
<dbReference type="Pfam" id="PF00432">
    <property type="entry name" value="Prenyltrans"/>
    <property type="match status" value="2"/>
</dbReference>
<dbReference type="CDD" id="cd00688">
    <property type="entry name" value="ISOPREN_C2_like"/>
    <property type="match status" value="1"/>
</dbReference>
<keyword evidence="2" id="KW-0732">Signal</keyword>
<dbReference type="InterPro" id="IPR008930">
    <property type="entry name" value="Terpenoid_cyclase/PrenylTrfase"/>
</dbReference>
<dbReference type="InterPro" id="IPR001330">
    <property type="entry name" value="Prenyltrans"/>
</dbReference>
<accession>A0A3D3RA00</accession>